<reference evidence="1 2" key="1">
    <citation type="submission" date="2024-09" db="EMBL/GenBank/DDBJ databases">
        <title>The Natural Products Discovery Center: Release of the First 8490 Sequenced Strains for Exploring Actinobacteria Biosynthetic Diversity.</title>
        <authorList>
            <person name="Kalkreuter E."/>
            <person name="Kautsar S.A."/>
            <person name="Yang D."/>
            <person name="Bader C.D."/>
            <person name="Teijaro C.N."/>
            <person name="Fluegel L."/>
            <person name="Davis C.M."/>
            <person name="Simpson J.R."/>
            <person name="Lauterbach L."/>
            <person name="Steele A.D."/>
            <person name="Gui C."/>
            <person name="Meng S."/>
            <person name="Li G."/>
            <person name="Viehrig K."/>
            <person name="Ye F."/>
            <person name="Su P."/>
            <person name="Kiefer A.F."/>
            <person name="Nichols A."/>
            <person name="Cepeda A.J."/>
            <person name="Yan W."/>
            <person name="Fan B."/>
            <person name="Jiang Y."/>
            <person name="Adhikari A."/>
            <person name="Zheng C.-J."/>
            <person name="Schuster L."/>
            <person name="Cowan T.M."/>
            <person name="Smanski M.J."/>
            <person name="Chevrette M.G."/>
            <person name="De Carvalho L.P.S."/>
            <person name="Shen B."/>
        </authorList>
    </citation>
    <scope>NUCLEOTIDE SEQUENCE [LARGE SCALE GENOMIC DNA]</scope>
    <source>
        <strain evidence="1 2">NPDC056472</strain>
    </source>
</reference>
<name>A0ABW6J6G0_STRWE</name>
<sequence>MITTTQDDLDKNTTFVLHDDTDLGTVLDEHGVIKGRGRYAAWSQKGATRRDGIVGFFNTKAEAVDAIVKAHGIKADPTPRHLMTHTGVVHLSGRRARGIAGGLAPKCCASNAALSRYHFLVPTEQPVTCKRCA</sequence>
<gene>
    <name evidence="1" type="ORF">ACFQ63_38350</name>
</gene>
<evidence type="ECO:0000313" key="1">
    <source>
        <dbReference type="EMBL" id="MFE5985533.1"/>
    </source>
</evidence>
<proteinExistence type="predicted"/>
<protein>
    <submittedName>
        <fullName evidence="1">Uncharacterized protein</fullName>
    </submittedName>
</protein>
<dbReference type="Proteomes" id="UP001600424">
    <property type="component" value="Unassembled WGS sequence"/>
</dbReference>
<keyword evidence="2" id="KW-1185">Reference proteome</keyword>
<comment type="caution">
    <text evidence="1">The sequence shown here is derived from an EMBL/GenBank/DDBJ whole genome shotgun (WGS) entry which is preliminary data.</text>
</comment>
<dbReference type="EMBL" id="JBHTRV010000055">
    <property type="protein sequence ID" value="MFE5985533.1"/>
    <property type="molecule type" value="Genomic_DNA"/>
</dbReference>
<evidence type="ECO:0000313" key="2">
    <source>
        <dbReference type="Proteomes" id="UP001600424"/>
    </source>
</evidence>
<accession>A0ABW6J6G0</accession>
<dbReference type="RefSeq" id="WP_386253347.1">
    <property type="nucleotide sequence ID" value="NZ_JBHTRV010000055.1"/>
</dbReference>
<organism evidence="1 2">
    <name type="scientific">Streptomyces wedmorensis</name>
    <dbReference type="NCBI Taxonomy" id="43759"/>
    <lineage>
        <taxon>Bacteria</taxon>
        <taxon>Bacillati</taxon>
        <taxon>Actinomycetota</taxon>
        <taxon>Actinomycetes</taxon>
        <taxon>Kitasatosporales</taxon>
        <taxon>Streptomycetaceae</taxon>
        <taxon>Streptomyces</taxon>
    </lineage>
</organism>